<evidence type="ECO:0000313" key="2">
    <source>
        <dbReference type="Proteomes" id="UP000186698"/>
    </source>
</evidence>
<dbReference type="KEGG" id="xla:108709435"/>
<dbReference type="Xenbase" id="XB-GENE-6488754">
    <property type="gene designation" value="lad1.S"/>
</dbReference>
<feature type="compositionally biased region" description="Basic and acidic residues" evidence="1">
    <location>
        <begin position="220"/>
        <end position="229"/>
    </location>
</feature>
<reference evidence="2" key="1">
    <citation type="submission" date="2024-06" db="UniProtKB">
        <authorList>
            <consortium name="RefSeq"/>
        </authorList>
    </citation>
    <scope>NUCLEOTIDE SEQUENCE [LARGE SCALE GENOMIC DNA]</scope>
    <source>
        <strain evidence="2">J_2021</strain>
    </source>
</reference>
<dbReference type="PANTHER" id="PTHR12392:SF0">
    <property type="entry name" value="LADININ-1"/>
    <property type="match status" value="1"/>
</dbReference>
<feature type="region of interest" description="Disordered" evidence="1">
    <location>
        <begin position="340"/>
        <end position="387"/>
    </location>
</feature>
<dbReference type="OrthoDB" id="9948606at2759"/>
<sequence length="514" mass="57570">MSLSRGNWSALSRLSKQRSEDDEEEQIRERRRRNRISSNPGEKVIEVLSEEGDSDKSLLSSVSAHSTEETEKKEQTEKHQSFKTLELGTVSEIGVNRELRSDEEKSKCYAAQNSQISRSENGVNNSNIQNDFQNHKLQRDQNLEDKKQTKEINKLTAGDNSEECNSQQKFQGSNNQTKVSLASGSQKEVSQGAKQQNKLIVNFKKSNHKINETQESENWVQREEKKANDTKQLIGQDIPDSSPSSSSISSIHRDVVTDIYSSSESVPVNDYGASSSTKRTETHRSQVFVSTVKIPRKQSTSDKDDRHISETDLPVQNKTGNEAPSATKTIKRTEMHIAALPSRSNSNKEDDLLLSPPPSSQFRRLSPRTSSFRAVSQSEDKDDGAFSRNSSLRFSLRSRNIEDRMEKYASAVQRSGSVCISKTQSRCVIGALDGITSKRSIFEKDDKPTNKAPSTTKKDLTLPVAVTSRINQWACKTQEDPTAAARPKEISIGHVSNKKMLWQKKSQLSSDTKL</sequence>
<dbReference type="Proteomes" id="UP000186698">
    <property type="component" value="Chromosome 2S"/>
</dbReference>
<evidence type="ECO:0000313" key="4">
    <source>
        <dbReference type="Xenbase" id="XB-GENE-6488754"/>
    </source>
</evidence>
<dbReference type="Pfam" id="PF02029">
    <property type="entry name" value="Caldesmon"/>
    <property type="match status" value="1"/>
</dbReference>
<dbReference type="AGR" id="Xenbase:XB-GENE-6488754"/>
<dbReference type="PANTHER" id="PTHR12392">
    <property type="entry name" value="LADININ 1"/>
    <property type="match status" value="1"/>
</dbReference>
<feature type="compositionally biased region" description="Polar residues" evidence="1">
    <location>
        <begin position="360"/>
        <end position="377"/>
    </location>
</feature>
<dbReference type="CTD" id="108709435"/>
<feature type="compositionally biased region" description="Basic and acidic residues" evidence="1">
    <location>
        <begin position="66"/>
        <end position="80"/>
    </location>
</feature>
<dbReference type="RefSeq" id="XP_018104732.1">
    <property type="nucleotide sequence ID" value="XM_018249243.2"/>
</dbReference>
<evidence type="ECO:0000256" key="1">
    <source>
        <dbReference type="SAM" id="MobiDB-lite"/>
    </source>
</evidence>
<reference evidence="3" key="2">
    <citation type="submission" date="2025-08" db="UniProtKB">
        <authorList>
            <consortium name="RefSeq"/>
        </authorList>
    </citation>
    <scope>IDENTIFICATION</scope>
    <source>
        <strain evidence="3">J_2021</strain>
        <tissue evidence="3">Erythrocytes</tissue>
    </source>
</reference>
<protein>
    <submittedName>
        <fullName evidence="3">Ladinin-1</fullName>
    </submittedName>
</protein>
<feature type="compositionally biased region" description="Polar residues" evidence="1">
    <location>
        <begin position="163"/>
        <end position="194"/>
    </location>
</feature>
<keyword evidence="2" id="KW-1185">Reference proteome</keyword>
<feature type="compositionally biased region" description="Polar residues" evidence="1">
    <location>
        <begin position="265"/>
        <end position="277"/>
    </location>
</feature>
<name>A0A8J0UIQ3_XENLA</name>
<dbReference type="InterPro" id="IPR017404">
    <property type="entry name" value="Ladinin_1"/>
</dbReference>
<feature type="compositionally biased region" description="Basic and acidic residues" evidence="1">
    <location>
        <begin position="95"/>
        <end position="107"/>
    </location>
</feature>
<dbReference type="InterPro" id="IPR006018">
    <property type="entry name" value="Caldesmon_LSP"/>
</dbReference>
<feature type="compositionally biased region" description="Polar residues" evidence="1">
    <location>
        <begin position="1"/>
        <end position="14"/>
    </location>
</feature>
<feature type="compositionally biased region" description="Polar residues" evidence="1">
    <location>
        <begin position="111"/>
        <end position="132"/>
    </location>
</feature>
<feature type="compositionally biased region" description="Low complexity" evidence="1">
    <location>
        <begin position="237"/>
        <end position="250"/>
    </location>
</feature>
<dbReference type="GO" id="GO:0005198">
    <property type="term" value="F:structural molecule activity"/>
    <property type="evidence" value="ECO:0007669"/>
    <property type="project" value="InterPro"/>
</dbReference>
<gene>
    <name evidence="3 4" type="primary">lad1.S</name>
</gene>
<feature type="region of interest" description="Disordered" evidence="1">
    <location>
        <begin position="265"/>
        <end position="327"/>
    </location>
</feature>
<accession>A0A8J0UIQ3</accession>
<evidence type="ECO:0000313" key="3">
    <source>
        <dbReference type="RefSeq" id="XP_018104732.1"/>
    </source>
</evidence>
<feature type="region of interest" description="Disordered" evidence="1">
    <location>
        <begin position="206"/>
        <end position="250"/>
    </location>
</feature>
<feature type="compositionally biased region" description="Basic and acidic residues" evidence="1">
    <location>
        <begin position="133"/>
        <end position="153"/>
    </location>
</feature>
<dbReference type="AlphaFoldDB" id="A0A8J0UIQ3"/>
<proteinExistence type="predicted"/>
<dbReference type="GeneID" id="108709435"/>
<feature type="region of interest" description="Disordered" evidence="1">
    <location>
        <begin position="1"/>
        <end position="194"/>
    </location>
</feature>
<organism evidence="2 3">
    <name type="scientific">Xenopus laevis</name>
    <name type="common">African clawed frog</name>
    <dbReference type="NCBI Taxonomy" id="8355"/>
    <lineage>
        <taxon>Eukaryota</taxon>
        <taxon>Metazoa</taxon>
        <taxon>Chordata</taxon>
        <taxon>Craniata</taxon>
        <taxon>Vertebrata</taxon>
        <taxon>Euteleostomi</taxon>
        <taxon>Amphibia</taxon>
        <taxon>Batrachia</taxon>
        <taxon>Anura</taxon>
        <taxon>Pipoidea</taxon>
        <taxon>Pipidae</taxon>
        <taxon>Xenopodinae</taxon>
        <taxon>Xenopus</taxon>
        <taxon>Xenopus</taxon>
    </lineage>
</organism>
<feature type="compositionally biased region" description="Basic and acidic residues" evidence="1">
    <location>
        <begin position="299"/>
        <end position="310"/>
    </location>
</feature>
<feature type="compositionally biased region" description="Polar residues" evidence="1">
    <location>
        <begin position="314"/>
        <end position="327"/>
    </location>
</feature>